<dbReference type="AlphaFoldDB" id="A0A928BSX4"/>
<dbReference type="Proteomes" id="UP000763088">
    <property type="component" value="Unassembled WGS sequence"/>
</dbReference>
<comment type="caution">
    <text evidence="7">The sequence shown here is derived from an EMBL/GenBank/DDBJ whole genome shotgun (WGS) entry which is preliminary data.</text>
</comment>
<dbReference type="GO" id="GO:0005524">
    <property type="term" value="F:ATP binding"/>
    <property type="evidence" value="ECO:0007669"/>
    <property type="project" value="UniProtKB-KW"/>
</dbReference>
<dbReference type="PROSITE" id="PS00211">
    <property type="entry name" value="ABC_TRANSPORTER_1"/>
    <property type="match status" value="1"/>
</dbReference>
<comment type="function">
    <text evidence="1">Part of the ABC transporter FtsEX involved in cellular division. Important for assembly or stability of the septal ring.</text>
</comment>
<evidence type="ECO:0000256" key="4">
    <source>
        <dbReference type="ARBA" id="ARBA00022741"/>
    </source>
</evidence>
<gene>
    <name evidence="7" type="ORF">E7102_09230</name>
</gene>
<dbReference type="Pfam" id="PF00005">
    <property type="entry name" value="ABC_tran"/>
    <property type="match status" value="1"/>
</dbReference>
<dbReference type="SUPFAM" id="SSF52540">
    <property type="entry name" value="P-loop containing nucleoside triphosphate hydrolases"/>
    <property type="match status" value="1"/>
</dbReference>
<dbReference type="GO" id="GO:0005886">
    <property type="term" value="C:plasma membrane"/>
    <property type="evidence" value="ECO:0007669"/>
    <property type="project" value="UniProtKB-ARBA"/>
</dbReference>
<dbReference type="PANTHER" id="PTHR24220">
    <property type="entry name" value="IMPORT ATP-BINDING PROTEIN"/>
    <property type="match status" value="1"/>
</dbReference>
<dbReference type="InterPro" id="IPR003439">
    <property type="entry name" value="ABC_transporter-like_ATP-bd"/>
</dbReference>
<accession>A0A928BSX4</accession>
<proteinExistence type="inferred from homology"/>
<dbReference type="InterPro" id="IPR027417">
    <property type="entry name" value="P-loop_NTPase"/>
</dbReference>
<organism evidence="7 8">
    <name type="scientific">Xylanibacter ruminicola</name>
    <name type="common">Prevotella ruminicola</name>
    <dbReference type="NCBI Taxonomy" id="839"/>
    <lineage>
        <taxon>Bacteria</taxon>
        <taxon>Pseudomonadati</taxon>
        <taxon>Bacteroidota</taxon>
        <taxon>Bacteroidia</taxon>
        <taxon>Bacteroidales</taxon>
        <taxon>Prevotellaceae</taxon>
        <taxon>Xylanibacter</taxon>
    </lineage>
</organism>
<reference evidence="7" key="1">
    <citation type="submission" date="2019-04" db="EMBL/GenBank/DDBJ databases">
        <title>Evolution of Biomass-Degrading Anaerobic Consortia Revealed by Metagenomics.</title>
        <authorList>
            <person name="Peng X."/>
        </authorList>
    </citation>
    <scope>NUCLEOTIDE SEQUENCE</scope>
    <source>
        <strain evidence="7">SIG141</strain>
    </source>
</reference>
<evidence type="ECO:0000256" key="2">
    <source>
        <dbReference type="ARBA" id="ARBA00005417"/>
    </source>
</evidence>
<evidence type="ECO:0000256" key="3">
    <source>
        <dbReference type="ARBA" id="ARBA00020019"/>
    </source>
</evidence>
<name>A0A928BSX4_XYLRU</name>
<protein>
    <recommendedName>
        <fullName evidence="3">Cell division ATP-binding protein FtsE</fullName>
    </recommendedName>
</protein>
<comment type="similarity">
    <text evidence="2">Belongs to the ABC transporter superfamily.</text>
</comment>
<evidence type="ECO:0000256" key="1">
    <source>
        <dbReference type="ARBA" id="ARBA00002579"/>
    </source>
</evidence>
<keyword evidence="4" id="KW-0547">Nucleotide-binding</keyword>
<dbReference type="InterPro" id="IPR003593">
    <property type="entry name" value="AAA+_ATPase"/>
</dbReference>
<dbReference type="PROSITE" id="PS50893">
    <property type="entry name" value="ABC_TRANSPORTER_2"/>
    <property type="match status" value="1"/>
</dbReference>
<evidence type="ECO:0000259" key="6">
    <source>
        <dbReference type="PROSITE" id="PS50893"/>
    </source>
</evidence>
<dbReference type="EMBL" id="SUYD01000010">
    <property type="protein sequence ID" value="MBE6266639.1"/>
    <property type="molecule type" value="Genomic_DNA"/>
</dbReference>
<dbReference type="GO" id="GO:0051011">
    <property type="term" value="F:microtubule minus-end binding"/>
    <property type="evidence" value="ECO:0007669"/>
    <property type="project" value="InterPro"/>
</dbReference>
<dbReference type="InterPro" id="IPR017871">
    <property type="entry name" value="ABC_transporter-like_CS"/>
</dbReference>
<dbReference type="PANTHER" id="PTHR24220:SF470">
    <property type="entry name" value="CELL DIVISION ATP-BINDING PROTEIN FTSE"/>
    <property type="match status" value="1"/>
</dbReference>
<evidence type="ECO:0000256" key="5">
    <source>
        <dbReference type="ARBA" id="ARBA00022840"/>
    </source>
</evidence>
<dbReference type="Gene3D" id="3.40.50.300">
    <property type="entry name" value="P-loop containing nucleotide triphosphate hydrolases"/>
    <property type="match status" value="1"/>
</dbReference>
<dbReference type="FunFam" id="3.40.50.300:FF:000056">
    <property type="entry name" value="Cell division ATP-binding protein FtsE"/>
    <property type="match status" value="1"/>
</dbReference>
<dbReference type="InterPro" id="IPR015854">
    <property type="entry name" value="ABC_transpr_LolD-like"/>
</dbReference>
<evidence type="ECO:0000313" key="7">
    <source>
        <dbReference type="EMBL" id="MBE6266639.1"/>
    </source>
</evidence>
<feature type="domain" description="ABC transporter" evidence="6">
    <location>
        <begin position="3"/>
        <end position="234"/>
    </location>
</feature>
<dbReference type="GO" id="GO:0022857">
    <property type="term" value="F:transmembrane transporter activity"/>
    <property type="evidence" value="ECO:0007669"/>
    <property type="project" value="TreeGrafter"/>
</dbReference>
<keyword evidence="5 7" id="KW-0067">ATP-binding</keyword>
<dbReference type="GO" id="GO:0016887">
    <property type="term" value="F:ATP hydrolysis activity"/>
    <property type="evidence" value="ECO:0007669"/>
    <property type="project" value="InterPro"/>
</dbReference>
<dbReference type="SMART" id="SM00382">
    <property type="entry name" value="AAA"/>
    <property type="match status" value="1"/>
</dbReference>
<sequence>MLINYKNANIYQRHGIEVLHGVNFEVDEGEMVYIIGRVGSGKSTLLKTIYCDLDIDEADEATVLDYDLLTIRRKQIPDLRREVGVVFQDFQLLGDRTVYKNLEFVLKATGWRDKERRNDRIAEVLSMVGLEDKADKMPNELSGGEQQRVAIARSILNQPQIIIADEPTGNLDKETADNIMQLLKSIADKGTAVIMSTHNISLVNKYPGKAFQCQDGKMEQVVIRKAEPKAEEVKE</sequence>
<evidence type="ECO:0000313" key="8">
    <source>
        <dbReference type="Proteomes" id="UP000763088"/>
    </source>
</evidence>